<organism evidence="3">
    <name type="scientific">Brassica cretica</name>
    <name type="common">Mustard</name>
    <dbReference type="NCBI Taxonomy" id="69181"/>
    <lineage>
        <taxon>Eukaryota</taxon>
        <taxon>Viridiplantae</taxon>
        <taxon>Streptophyta</taxon>
        <taxon>Embryophyta</taxon>
        <taxon>Tracheophyta</taxon>
        <taxon>Spermatophyta</taxon>
        <taxon>Magnoliopsida</taxon>
        <taxon>eudicotyledons</taxon>
        <taxon>Gunneridae</taxon>
        <taxon>Pentapetalae</taxon>
        <taxon>rosids</taxon>
        <taxon>malvids</taxon>
        <taxon>Brassicales</taxon>
        <taxon>Brassicaceae</taxon>
        <taxon>Brassiceae</taxon>
        <taxon>Brassica</taxon>
    </lineage>
</organism>
<dbReference type="InterPro" id="IPR036008">
    <property type="entry name" value="Aconitase_4Fe-4S_dom"/>
</dbReference>
<dbReference type="InterPro" id="IPR015931">
    <property type="entry name" value="Acnase/IPM_dHydase_lsu_aba_1/3"/>
</dbReference>
<dbReference type="InterPro" id="IPR006249">
    <property type="entry name" value="Aconitase/IRP2"/>
</dbReference>
<evidence type="ECO:0000256" key="2">
    <source>
        <dbReference type="SAM" id="Phobius"/>
    </source>
</evidence>
<accession>A0A8S9M763</accession>
<dbReference type="SUPFAM" id="SSF53732">
    <property type="entry name" value="Aconitase iron-sulfur domain"/>
    <property type="match status" value="1"/>
</dbReference>
<proteinExistence type="predicted"/>
<keyword evidence="2" id="KW-1133">Transmembrane helix</keyword>
<comment type="caution">
    <text evidence="3">The sequence shown here is derived from an EMBL/GenBank/DDBJ whole genome shotgun (WGS) entry which is preliminary data.</text>
</comment>
<evidence type="ECO:0008006" key="4">
    <source>
        <dbReference type="Google" id="ProtNLM"/>
    </source>
</evidence>
<feature type="transmembrane region" description="Helical" evidence="2">
    <location>
        <begin position="12"/>
        <end position="34"/>
    </location>
</feature>
<keyword evidence="1" id="KW-0408">Iron</keyword>
<keyword evidence="2" id="KW-0812">Transmembrane</keyword>
<sequence>MQLSDEKSPTRIFSDTFFLFLHTKIFIVVFRFIASPTPQTSPSPLKQISDLLLHPWVAALSTSENPFRSILKTLDDGGKFGNYYSLRALNDSRIDKLPYSIRILLESAIRNCDEFQVKSKYVEKILDWENTSPKQVEIPFKPARVLLQVFTG</sequence>
<evidence type="ECO:0000256" key="1">
    <source>
        <dbReference type="ARBA" id="ARBA00023004"/>
    </source>
</evidence>
<reference evidence="3" key="1">
    <citation type="submission" date="2019-12" db="EMBL/GenBank/DDBJ databases">
        <title>Genome sequencing and annotation of Brassica cretica.</title>
        <authorList>
            <person name="Studholme D.J."/>
            <person name="Sarris P.F."/>
        </authorList>
    </citation>
    <scope>NUCLEOTIDE SEQUENCE</scope>
    <source>
        <strain evidence="3">PFS-102/07</strain>
        <tissue evidence="3">Leaf</tissue>
    </source>
</reference>
<gene>
    <name evidence="3" type="ORF">F2Q70_00013064</name>
</gene>
<protein>
    <recommendedName>
        <fullName evidence="4">Aconitase/3-isopropylmalate dehydratase large subunit alpha/beta/alpha domain-containing protein</fullName>
    </recommendedName>
</protein>
<dbReference type="PANTHER" id="PTHR11670">
    <property type="entry name" value="ACONITASE/IRON-RESPONSIVE ELEMENT FAMILY MEMBER"/>
    <property type="match status" value="1"/>
</dbReference>
<keyword evidence="2" id="KW-0472">Membrane</keyword>
<name>A0A8S9M763_BRACR</name>
<dbReference type="Gene3D" id="3.30.499.10">
    <property type="entry name" value="Aconitase, domain 3"/>
    <property type="match status" value="1"/>
</dbReference>
<dbReference type="EMBL" id="QGKY02000089">
    <property type="protein sequence ID" value="KAF2614327.1"/>
    <property type="molecule type" value="Genomic_DNA"/>
</dbReference>
<evidence type="ECO:0000313" key="3">
    <source>
        <dbReference type="EMBL" id="KAF2614327.1"/>
    </source>
</evidence>
<dbReference type="AlphaFoldDB" id="A0A8S9M763"/>